<dbReference type="PRINTS" id="PR00081">
    <property type="entry name" value="GDHRDH"/>
</dbReference>
<sequence>MVNDLDFSGRVVLVTGGAQGIGLGIVEAFARRGAQVVIADRLLAQAQEVAAALCVQGYRVEAVGVDLAESEAVFACVQGLARLDVLVHNAGYFPLTAFADITPAILQRTLAVNLSALFWLTQAALPAFRAQGRGCVLVTSSVTGNRVGYPGLSHYAASKAGVNGFIRNAALELASLKVRVNGVEPGMIATPAMGNLGDAALNASIASRVPLGRLGSAADIAGAMLFLASDLAGYITGQTLVVDGGSTLPEV</sequence>
<keyword evidence="2" id="KW-0560">Oxidoreductase</keyword>
<reference evidence="4 5" key="1">
    <citation type="submission" date="2016-05" db="EMBL/GenBank/DDBJ databases">
        <title>Complete genome sequence of Pseudomonas antarctica PAMC 27494.</title>
        <authorList>
            <person name="Lee J."/>
        </authorList>
    </citation>
    <scope>NUCLEOTIDE SEQUENCE [LARGE SCALE GENOMIC DNA]</scope>
    <source>
        <strain evidence="4 5">PAMC 27494</strain>
    </source>
</reference>
<dbReference type="PANTHER" id="PTHR43639:SF1">
    <property type="entry name" value="SHORT-CHAIN DEHYDROGENASE_REDUCTASE FAMILY PROTEIN"/>
    <property type="match status" value="1"/>
</dbReference>
<dbReference type="RefSeq" id="WP_064453099.1">
    <property type="nucleotide sequence ID" value="NZ_CP015600.1"/>
</dbReference>
<dbReference type="PROSITE" id="PS00061">
    <property type="entry name" value="ADH_SHORT"/>
    <property type="match status" value="1"/>
</dbReference>
<evidence type="ECO:0000313" key="4">
    <source>
        <dbReference type="EMBL" id="ANF87065.1"/>
    </source>
</evidence>
<dbReference type="AlphaFoldDB" id="A0A172Z3D3"/>
<evidence type="ECO:0000259" key="3">
    <source>
        <dbReference type="SMART" id="SM00822"/>
    </source>
</evidence>
<dbReference type="InterPro" id="IPR036291">
    <property type="entry name" value="NAD(P)-bd_dom_sf"/>
</dbReference>
<dbReference type="Gene3D" id="3.40.50.720">
    <property type="entry name" value="NAD(P)-binding Rossmann-like Domain"/>
    <property type="match status" value="1"/>
</dbReference>
<evidence type="ECO:0000313" key="5">
    <source>
        <dbReference type="Proteomes" id="UP000077829"/>
    </source>
</evidence>
<dbReference type="PATRIC" id="fig|219572.3.peg.3796"/>
<dbReference type="FunFam" id="3.40.50.720:FF:000084">
    <property type="entry name" value="Short-chain dehydrogenase reductase"/>
    <property type="match status" value="1"/>
</dbReference>
<dbReference type="GO" id="GO:0016491">
    <property type="term" value="F:oxidoreductase activity"/>
    <property type="evidence" value="ECO:0007669"/>
    <property type="project" value="UniProtKB-KW"/>
</dbReference>
<dbReference type="InterPro" id="IPR057326">
    <property type="entry name" value="KR_dom"/>
</dbReference>
<dbReference type="NCBIfam" id="NF009468">
    <property type="entry name" value="PRK12826.1-4"/>
    <property type="match status" value="1"/>
</dbReference>
<name>A0A172Z3D3_9PSED</name>
<dbReference type="Pfam" id="PF13561">
    <property type="entry name" value="adh_short_C2"/>
    <property type="match status" value="1"/>
</dbReference>
<feature type="domain" description="Ketoreductase" evidence="3">
    <location>
        <begin position="10"/>
        <end position="191"/>
    </location>
</feature>
<dbReference type="PANTHER" id="PTHR43639">
    <property type="entry name" value="OXIDOREDUCTASE, SHORT-CHAIN DEHYDROGENASE/REDUCTASE FAMILY (AFU_ORTHOLOGUE AFUA_5G02870)"/>
    <property type="match status" value="1"/>
</dbReference>
<evidence type="ECO:0000256" key="2">
    <source>
        <dbReference type="ARBA" id="ARBA00023002"/>
    </source>
</evidence>
<dbReference type="Proteomes" id="UP000077829">
    <property type="component" value="Chromosome"/>
</dbReference>
<dbReference type="KEGG" id="panr:A7J50_3691"/>
<dbReference type="STRING" id="219572.A7J50_3691"/>
<proteinExistence type="inferred from homology"/>
<comment type="similarity">
    <text evidence="1">Belongs to the short-chain dehydrogenases/reductases (SDR) family.</text>
</comment>
<dbReference type="SUPFAM" id="SSF51735">
    <property type="entry name" value="NAD(P)-binding Rossmann-fold domains"/>
    <property type="match status" value="1"/>
</dbReference>
<dbReference type="CDD" id="cd05233">
    <property type="entry name" value="SDR_c"/>
    <property type="match status" value="1"/>
</dbReference>
<gene>
    <name evidence="4" type="ORF">A7J50_3691</name>
</gene>
<dbReference type="EMBL" id="CP015600">
    <property type="protein sequence ID" value="ANF87065.1"/>
    <property type="molecule type" value="Genomic_DNA"/>
</dbReference>
<accession>A0A172Z3D3</accession>
<organism evidence="4 5">
    <name type="scientific">Pseudomonas antarctica</name>
    <dbReference type="NCBI Taxonomy" id="219572"/>
    <lineage>
        <taxon>Bacteria</taxon>
        <taxon>Pseudomonadati</taxon>
        <taxon>Pseudomonadota</taxon>
        <taxon>Gammaproteobacteria</taxon>
        <taxon>Pseudomonadales</taxon>
        <taxon>Pseudomonadaceae</taxon>
        <taxon>Pseudomonas</taxon>
    </lineage>
</organism>
<protein>
    <submittedName>
        <fullName evidence="4">Oxidoreductase</fullName>
    </submittedName>
</protein>
<evidence type="ECO:0000256" key="1">
    <source>
        <dbReference type="ARBA" id="ARBA00006484"/>
    </source>
</evidence>
<dbReference type="PRINTS" id="PR00080">
    <property type="entry name" value="SDRFAMILY"/>
</dbReference>
<dbReference type="InterPro" id="IPR002347">
    <property type="entry name" value="SDR_fam"/>
</dbReference>
<dbReference type="SMART" id="SM00822">
    <property type="entry name" value="PKS_KR"/>
    <property type="match status" value="1"/>
</dbReference>
<dbReference type="InterPro" id="IPR020904">
    <property type="entry name" value="Sc_DH/Rdtase_CS"/>
</dbReference>